<comment type="caution">
    <text evidence="2">The sequence shown here is derived from an EMBL/GenBank/DDBJ whole genome shotgun (WGS) entry which is preliminary data.</text>
</comment>
<reference evidence="2 3" key="1">
    <citation type="submission" date="2019-11" db="EMBL/GenBank/DDBJ databases">
        <title>Novel species isolated from a subtropical stream in China.</title>
        <authorList>
            <person name="Lu H."/>
        </authorList>
    </citation>
    <scope>NUCLEOTIDE SEQUENCE [LARGE SCALE GENOMIC DNA]</scope>
    <source>
        <strain evidence="2 3">FT92W</strain>
    </source>
</reference>
<dbReference type="AlphaFoldDB" id="A0A7X2IUL6"/>
<keyword evidence="3" id="KW-1185">Reference proteome</keyword>
<evidence type="ECO:0000313" key="2">
    <source>
        <dbReference type="EMBL" id="MRV76421.1"/>
    </source>
</evidence>
<feature type="transmembrane region" description="Helical" evidence="1">
    <location>
        <begin position="114"/>
        <end position="133"/>
    </location>
</feature>
<sequence length="348" mass="37820">MNLNILKGLLILTVIFDHNDFSRGVFADFLRGMSFHVVGFLAIPFLRDALNPVSRRAAQYVFRLYFPFLLMTLAMGAALMVLGGQPWQERVRAIAVALYSGNFYALKAATNMGLLWYLPSFISLVLLHGVIEAQGRTGKAMLMALLVALHGVLGPVAAGIQDYVPLGLLPALYVIPMCYLVVLCHRHLYLRLPVPAAVLLALGSFALVKWGQMHWRLPYELGAMEVPGFDAWPSMLVDDLEGVTGALLLFQLARLPLGKLLAAFGEVSLQVYLVHAFIGLAIAKVLMRTSLVAHPVAILAISLALTAAIALAVARVVMASPFKRYLFPRDVAELTGRTAAGSVKAARS</sequence>
<gene>
    <name evidence="2" type="ORF">GJ700_32395</name>
</gene>
<accession>A0A7X2IUL6</accession>
<dbReference type="Proteomes" id="UP000446768">
    <property type="component" value="Unassembled WGS sequence"/>
</dbReference>
<evidence type="ECO:0000313" key="3">
    <source>
        <dbReference type="Proteomes" id="UP000446768"/>
    </source>
</evidence>
<feature type="transmembrane region" description="Helical" evidence="1">
    <location>
        <begin position="260"/>
        <end position="283"/>
    </location>
</feature>
<keyword evidence="1" id="KW-0472">Membrane</keyword>
<feature type="transmembrane region" description="Helical" evidence="1">
    <location>
        <begin position="29"/>
        <end position="50"/>
    </location>
</feature>
<feature type="transmembrane region" description="Helical" evidence="1">
    <location>
        <begin position="166"/>
        <end position="185"/>
    </location>
</feature>
<name>A0A7X2IUL6_9BURK</name>
<feature type="transmembrane region" description="Helical" evidence="1">
    <location>
        <begin position="140"/>
        <end position="160"/>
    </location>
</feature>
<protein>
    <recommendedName>
        <fullName evidence="4">Acyltransferase family protein</fullName>
    </recommendedName>
</protein>
<proteinExistence type="predicted"/>
<organism evidence="2 3">
    <name type="scientific">Pseudoduganella rivuli</name>
    <dbReference type="NCBI Taxonomy" id="2666085"/>
    <lineage>
        <taxon>Bacteria</taxon>
        <taxon>Pseudomonadati</taxon>
        <taxon>Pseudomonadota</taxon>
        <taxon>Betaproteobacteria</taxon>
        <taxon>Burkholderiales</taxon>
        <taxon>Oxalobacteraceae</taxon>
        <taxon>Telluria group</taxon>
        <taxon>Pseudoduganella</taxon>
    </lineage>
</organism>
<feature type="transmembrane region" description="Helical" evidence="1">
    <location>
        <begin position="192"/>
        <end position="211"/>
    </location>
</feature>
<keyword evidence="1" id="KW-0812">Transmembrane</keyword>
<feature type="transmembrane region" description="Helical" evidence="1">
    <location>
        <begin position="62"/>
        <end position="82"/>
    </location>
</feature>
<dbReference type="RefSeq" id="WP_154381914.1">
    <property type="nucleotide sequence ID" value="NZ_WKJJ01000032.1"/>
</dbReference>
<evidence type="ECO:0000256" key="1">
    <source>
        <dbReference type="SAM" id="Phobius"/>
    </source>
</evidence>
<evidence type="ECO:0008006" key="4">
    <source>
        <dbReference type="Google" id="ProtNLM"/>
    </source>
</evidence>
<feature type="transmembrane region" description="Helical" evidence="1">
    <location>
        <begin position="295"/>
        <end position="317"/>
    </location>
</feature>
<keyword evidence="1" id="KW-1133">Transmembrane helix</keyword>
<dbReference type="EMBL" id="WKJJ01000032">
    <property type="protein sequence ID" value="MRV76421.1"/>
    <property type="molecule type" value="Genomic_DNA"/>
</dbReference>